<name>A0A1D1Z273_9ARAE</name>
<dbReference type="GO" id="GO:0016020">
    <property type="term" value="C:membrane"/>
    <property type="evidence" value="ECO:0007669"/>
    <property type="project" value="TreeGrafter"/>
</dbReference>
<dbReference type="PROSITE" id="PS50255">
    <property type="entry name" value="CYTOCHROME_B5_2"/>
    <property type="match status" value="1"/>
</dbReference>
<keyword evidence="3" id="KW-0479">Metal-binding</keyword>
<dbReference type="InterPro" id="IPR018506">
    <property type="entry name" value="Cyt_B5_heme-BS"/>
</dbReference>
<dbReference type="PRINTS" id="PR00363">
    <property type="entry name" value="CYTOCHROMEB5"/>
</dbReference>
<keyword evidence="2" id="KW-0349">Heme</keyword>
<evidence type="ECO:0000256" key="5">
    <source>
        <dbReference type="SAM" id="Phobius"/>
    </source>
</evidence>
<feature type="domain" description="Cytochrome b5 heme-binding" evidence="6">
    <location>
        <begin position="19"/>
        <end position="95"/>
    </location>
</feature>
<dbReference type="GO" id="GO:0020037">
    <property type="term" value="F:heme binding"/>
    <property type="evidence" value="ECO:0007669"/>
    <property type="project" value="InterPro"/>
</dbReference>
<evidence type="ECO:0000256" key="4">
    <source>
        <dbReference type="ARBA" id="ARBA00023004"/>
    </source>
</evidence>
<dbReference type="GO" id="GO:0046872">
    <property type="term" value="F:metal ion binding"/>
    <property type="evidence" value="ECO:0007669"/>
    <property type="project" value="UniProtKB-KW"/>
</dbReference>
<evidence type="ECO:0000256" key="3">
    <source>
        <dbReference type="ARBA" id="ARBA00022723"/>
    </source>
</evidence>
<dbReference type="FunFam" id="3.10.120.10:FF:000007">
    <property type="entry name" value="Sulfite oxidase, mitochondrial"/>
    <property type="match status" value="1"/>
</dbReference>
<dbReference type="CDD" id="cd03506">
    <property type="entry name" value="Delta6-FADS-like"/>
    <property type="match status" value="1"/>
</dbReference>
<dbReference type="GO" id="GO:0042759">
    <property type="term" value="P:long-chain fatty acid biosynthetic process"/>
    <property type="evidence" value="ECO:0007669"/>
    <property type="project" value="UniProtKB-ARBA"/>
</dbReference>
<reference evidence="7" key="1">
    <citation type="submission" date="2015-07" db="EMBL/GenBank/DDBJ databases">
        <title>Transcriptome Assembly of Anthurium amnicola.</title>
        <authorList>
            <person name="Suzuki J."/>
        </authorList>
    </citation>
    <scope>NUCLEOTIDE SEQUENCE</scope>
</reference>
<dbReference type="InterPro" id="IPR001199">
    <property type="entry name" value="Cyt_B5-like_heme/steroid-bd"/>
</dbReference>
<accession>A0A1D1Z273</accession>
<feature type="transmembrane region" description="Helical" evidence="5">
    <location>
        <begin position="162"/>
        <end position="180"/>
    </location>
</feature>
<protein>
    <submittedName>
        <fullName evidence="7">Delta(5) fatty acid desaturase</fullName>
    </submittedName>
</protein>
<evidence type="ECO:0000256" key="1">
    <source>
        <dbReference type="ARBA" id="ARBA00009295"/>
    </source>
</evidence>
<organism evidence="7">
    <name type="scientific">Anthurium amnicola</name>
    <dbReference type="NCBI Taxonomy" id="1678845"/>
    <lineage>
        <taxon>Eukaryota</taxon>
        <taxon>Viridiplantae</taxon>
        <taxon>Streptophyta</taxon>
        <taxon>Embryophyta</taxon>
        <taxon>Tracheophyta</taxon>
        <taxon>Spermatophyta</taxon>
        <taxon>Magnoliopsida</taxon>
        <taxon>Liliopsida</taxon>
        <taxon>Araceae</taxon>
        <taxon>Pothoideae</taxon>
        <taxon>Potheae</taxon>
        <taxon>Anthurium</taxon>
    </lineage>
</organism>
<evidence type="ECO:0000256" key="2">
    <source>
        <dbReference type="ARBA" id="ARBA00022617"/>
    </source>
</evidence>
<dbReference type="PANTHER" id="PTHR19353">
    <property type="entry name" value="FATTY ACID DESATURASE 2"/>
    <property type="match status" value="1"/>
</dbReference>
<evidence type="ECO:0000259" key="6">
    <source>
        <dbReference type="PROSITE" id="PS50255"/>
    </source>
</evidence>
<dbReference type="InterPro" id="IPR012171">
    <property type="entry name" value="Fatty_acid_desaturase"/>
</dbReference>
<dbReference type="SUPFAM" id="SSF55856">
    <property type="entry name" value="Cytochrome b5-like heme/steroid binding domain"/>
    <property type="match status" value="1"/>
</dbReference>
<dbReference type="InterPro" id="IPR005804">
    <property type="entry name" value="FA_desaturase_dom"/>
</dbReference>
<proteinExistence type="inferred from homology"/>
<dbReference type="GO" id="GO:0006636">
    <property type="term" value="P:unsaturated fatty acid biosynthetic process"/>
    <property type="evidence" value="ECO:0007669"/>
    <property type="project" value="UniProtKB-ARBA"/>
</dbReference>
<dbReference type="Gene3D" id="3.10.120.10">
    <property type="entry name" value="Cytochrome b5-like heme/steroid binding domain"/>
    <property type="match status" value="1"/>
</dbReference>
<dbReference type="SMART" id="SM01117">
    <property type="entry name" value="Cyt-b5"/>
    <property type="match status" value="1"/>
</dbReference>
<keyword evidence="5" id="KW-0472">Membrane</keyword>
<sequence>KKKDMHHTIVDSNSQLRSGKKFTWEELAQHNKADDAYVAIRSNVYDITNFIKKHPGGEDILLFASGRDATQAFETYHELGKPDIVLKKYFIGTLISNELPVFLEPSEFHRTVKKRVEEYFQVNQIDPKNRITIWIRYAIIFGALIGSYNTQFFVPYVVERTWLQVIFAIVLGFASAQIGLNPLHDASHFSVTNEPFIWKILSATHDFFNGASHLVWMYQHSFGHHIYTNIEGADPDIVTGEPDIRRIKSRQRWYSRYINQHTFVPFLYGLLAFKARIQDIIIVYIIGSNDKIRINPLNTWHTSVFWGGKAFFILFRIIIPLIIIPAWKVVTLFVIADLVTSYWLALTFQANHVVNEVEWPLPDEKGLIQKDWAEMQVVTTQDYAHDSYFLTSIVGSLNYQTVHHIFPQVSQHRYGEIAPIVKETCKEFGIPFYYKETFWEALGSHIEHLRLMGLPPQSKDDTKLE</sequence>
<dbReference type="AlphaFoldDB" id="A0A1D1Z273"/>
<dbReference type="InterPro" id="IPR036400">
    <property type="entry name" value="Cyt_B5-like_heme/steroid_sf"/>
</dbReference>
<dbReference type="Pfam" id="PF00173">
    <property type="entry name" value="Cyt-b5"/>
    <property type="match status" value="1"/>
</dbReference>
<keyword evidence="5" id="KW-1133">Transmembrane helix</keyword>
<dbReference type="EMBL" id="GDJX01006990">
    <property type="protein sequence ID" value="JAT60946.1"/>
    <property type="molecule type" value="Transcribed_RNA"/>
</dbReference>
<dbReference type="Pfam" id="PF00487">
    <property type="entry name" value="FA_desaturase"/>
    <property type="match status" value="1"/>
</dbReference>
<comment type="similarity">
    <text evidence="1">Belongs to the fatty acid desaturase type 1 family.</text>
</comment>
<dbReference type="GO" id="GO:0016717">
    <property type="term" value="F:oxidoreductase activity, acting on paired donors, with oxidation of a pair of donors resulting in the reduction of molecular oxygen to two molecules of water"/>
    <property type="evidence" value="ECO:0007669"/>
    <property type="project" value="TreeGrafter"/>
</dbReference>
<dbReference type="PANTHER" id="PTHR19353:SF19">
    <property type="entry name" value="DELTA(5) FATTY ACID DESATURASE C-RELATED"/>
    <property type="match status" value="1"/>
</dbReference>
<feature type="transmembrane region" description="Helical" evidence="5">
    <location>
        <begin position="266"/>
        <end position="287"/>
    </location>
</feature>
<evidence type="ECO:0000313" key="7">
    <source>
        <dbReference type="EMBL" id="JAT60946.1"/>
    </source>
</evidence>
<feature type="non-terminal residue" evidence="7">
    <location>
        <position position="1"/>
    </location>
</feature>
<dbReference type="PROSITE" id="PS00191">
    <property type="entry name" value="CYTOCHROME_B5_1"/>
    <property type="match status" value="1"/>
</dbReference>
<dbReference type="PIRSF" id="PIRSF015921">
    <property type="entry name" value="FA_sphinglp_des"/>
    <property type="match status" value="1"/>
</dbReference>
<feature type="transmembrane region" description="Helical" evidence="5">
    <location>
        <begin position="134"/>
        <end position="156"/>
    </location>
</feature>
<keyword evidence="5" id="KW-0812">Transmembrane</keyword>
<gene>
    <name evidence="7" type="primary">DES1_2</name>
    <name evidence="7" type="ORF">g.5824</name>
</gene>
<keyword evidence="4" id="KW-0408">Iron</keyword>